<dbReference type="InterPro" id="IPR018553">
    <property type="entry name" value="E2_Ub-conjug_enz"/>
</dbReference>
<feature type="region of interest" description="Disordered" evidence="1">
    <location>
        <begin position="118"/>
        <end position="220"/>
    </location>
</feature>
<reference evidence="3" key="1">
    <citation type="submission" date="2021-01" db="EMBL/GenBank/DDBJ databases">
        <authorList>
            <person name="Eckstrom K.M.E."/>
        </authorList>
    </citation>
    <scope>NUCLEOTIDE SEQUENCE</scope>
    <source>
        <strain evidence="3">UVCC 0001</strain>
    </source>
</reference>
<dbReference type="InterPro" id="IPR057668">
    <property type="entry name" value="E2_Ub-conjug_enz_C"/>
</dbReference>
<dbReference type="AlphaFoldDB" id="A0AAD9IDL8"/>
<dbReference type="Proteomes" id="UP001255856">
    <property type="component" value="Unassembled WGS sequence"/>
</dbReference>
<feature type="region of interest" description="Disordered" evidence="1">
    <location>
        <begin position="1"/>
        <end position="30"/>
    </location>
</feature>
<dbReference type="PANTHER" id="PTHR31560">
    <property type="entry name" value="UPF0652 PROTEIN C16A11.03C-RELATED"/>
    <property type="match status" value="1"/>
</dbReference>
<feature type="compositionally biased region" description="Acidic residues" evidence="1">
    <location>
        <begin position="158"/>
        <end position="170"/>
    </location>
</feature>
<keyword evidence="4" id="KW-1185">Reference proteome</keyword>
<dbReference type="PANTHER" id="PTHR31560:SF0">
    <property type="entry name" value="UPF0652 PROTEIN C22H10.08"/>
    <property type="match status" value="1"/>
</dbReference>
<proteinExistence type="predicted"/>
<gene>
    <name evidence="3" type="ORF">QBZ16_001091</name>
</gene>
<feature type="compositionally biased region" description="Basic and acidic residues" evidence="1">
    <location>
        <begin position="210"/>
        <end position="220"/>
    </location>
</feature>
<evidence type="ECO:0000313" key="4">
    <source>
        <dbReference type="Proteomes" id="UP001255856"/>
    </source>
</evidence>
<feature type="compositionally biased region" description="Polar residues" evidence="1">
    <location>
        <begin position="12"/>
        <end position="23"/>
    </location>
</feature>
<organism evidence="3 4">
    <name type="scientific">Prototheca wickerhamii</name>
    <dbReference type="NCBI Taxonomy" id="3111"/>
    <lineage>
        <taxon>Eukaryota</taxon>
        <taxon>Viridiplantae</taxon>
        <taxon>Chlorophyta</taxon>
        <taxon>core chlorophytes</taxon>
        <taxon>Trebouxiophyceae</taxon>
        <taxon>Chlorellales</taxon>
        <taxon>Chlorellaceae</taxon>
        <taxon>Prototheca</taxon>
    </lineage>
</organism>
<protein>
    <recommendedName>
        <fullName evidence="2">Non-canonical E2 ubiquitin-conjugating enzyme C-terminal domain-containing protein</fullName>
    </recommendedName>
</protein>
<sequence>MTQLDNILDEVQGSSGPEASSTHPAEDQEQALYEEHAARIRAEAEASSAQRRFLVASQQIAEYLVERAADVRAASTTASGLREAGAPEAQVEALQAALSTTAADLDMTAGHFRSECEAAKRSLAESQPGGAELSSPKRKRGTHMDVDAGPSGSQRGEESEEEDEEDEEATADGSRRDGSSATHLDSKTNATASGPGATPADNGTNPSSTTKKEAHDTFRERAKHIPLRLDAEERRLLRLLEAALSVSEYTDKVDVLSWRSKTARVHAQVKDICAVLCGLVVAQDYKRGQRLIAQRDFASLADFFRDVFEVGRRHKVMNPERMRDTYGKLVYMLMDASEPEIQDLLEFDPVRPLRTVHTLLDEAGKLDLLDDPLLETATAEIAAPPGAGRAEIQRRIRAKERARGRWRGATAARRYRKKTSCAASTPSPTTTRSCCSTATRWTACWSTCAPASRPAARPARRSRWRSRAAPAARALTHSHDRQFAYVLQSLMLWREISHEMFKLWHCADADMLEPRNYYRLQNTGQGLQRVQAAPRVSRAMGAILARCQRRLGSWVGSSVVHLGDHNVPNALVFIDKYTQVPRILGPLALVLERLPRLAEDRHLARYLEAVHGSAQGCRHAILHDFFKHAFDGSGADNFFDAGSCIDGRLTSAWNWCAKLEKKPYYHIFSLAGFQGFDGDFK</sequence>
<comment type="caution">
    <text evidence="3">The sequence shown here is derived from an EMBL/GenBank/DDBJ whole genome shotgun (WGS) entry which is preliminary data.</text>
</comment>
<accession>A0AAD9IDL8</accession>
<evidence type="ECO:0000256" key="1">
    <source>
        <dbReference type="SAM" id="MobiDB-lite"/>
    </source>
</evidence>
<feature type="domain" description="Non-canonical E2 ubiquitin-conjugating enzyme C-terminal" evidence="2">
    <location>
        <begin position="221"/>
        <end position="678"/>
    </location>
</feature>
<evidence type="ECO:0000313" key="3">
    <source>
        <dbReference type="EMBL" id="KAK2076159.1"/>
    </source>
</evidence>
<dbReference type="Pfam" id="PF09418">
    <property type="entry name" value="DUF2009"/>
    <property type="match status" value="1"/>
</dbReference>
<feature type="compositionally biased region" description="Polar residues" evidence="1">
    <location>
        <begin position="179"/>
        <end position="192"/>
    </location>
</feature>
<evidence type="ECO:0000259" key="2">
    <source>
        <dbReference type="Pfam" id="PF09418"/>
    </source>
</evidence>
<dbReference type="EMBL" id="JASFZW010000011">
    <property type="protein sequence ID" value="KAK2076159.1"/>
    <property type="molecule type" value="Genomic_DNA"/>
</dbReference>
<name>A0AAD9IDL8_PROWI</name>